<sequence>MSDTIKMLSNFEYKSLFLPGLSEKIYFNNSKLQLYRIENYLRNILIPVLPYRTTFNFIIFVTNGRIKQQLEISEYEISPGSVLLIKQGSITRTLEISEDTEGFFIVFENELLENISLDKSTDYHFFKTSPYAMLSKPTENWMSHLLRLLELELGSNDNIEISGLLLKAALMKMRPDQSLEEASIKRTFYITLQFKDLVQRYHQTEKKVLFYANKLSISENYLCKCIKETTGKPPKQWIGELSILHSQILLQDISKDISSIAFELNFQSTSYFTRQFKQFTGMSPTQFRKRATKF</sequence>
<dbReference type="OrthoDB" id="9793451at2"/>
<dbReference type="Proteomes" id="UP000241964">
    <property type="component" value="Unassembled WGS sequence"/>
</dbReference>
<dbReference type="EMBL" id="PYAS01000001">
    <property type="protein sequence ID" value="PSL33833.1"/>
    <property type="molecule type" value="Genomic_DNA"/>
</dbReference>
<dbReference type="PANTHER" id="PTHR43280:SF32">
    <property type="entry name" value="TRANSCRIPTIONAL REGULATORY PROTEIN"/>
    <property type="match status" value="1"/>
</dbReference>
<dbReference type="RefSeq" id="WP_106593520.1">
    <property type="nucleotide sequence ID" value="NZ_PYAS01000001.1"/>
</dbReference>
<dbReference type="InterPro" id="IPR020449">
    <property type="entry name" value="Tscrpt_reg_AraC-type_HTH"/>
</dbReference>
<dbReference type="AlphaFoldDB" id="A0A2P8GIP2"/>
<evidence type="ECO:0000313" key="6">
    <source>
        <dbReference type="Proteomes" id="UP000241964"/>
    </source>
</evidence>
<feature type="domain" description="HTH araC/xylS-type" evidence="4">
    <location>
        <begin position="192"/>
        <end position="290"/>
    </location>
</feature>
<evidence type="ECO:0000256" key="3">
    <source>
        <dbReference type="ARBA" id="ARBA00023163"/>
    </source>
</evidence>
<keyword evidence="6" id="KW-1185">Reference proteome</keyword>
<evidence type="ECO:0000256" key="2">
    <source>
        <dbReference type="ARBA" id="ARBA00023125"/>
    </source>
</evidence>
<dbReference type="Gene3D" id="1.10.10.60">
    <property type="entry name" value="Homeodomain-like"/>
    <property type="match status" value="1"/>
</dbReference>
<proteinExistence type="predicted"/>
<accession>A0A2P8GIP2</accession>
<keyword evidence="3" id="KW-0804">Transcription</keyword>
<gene>
    <name evidence="5" type="ORF">CLV60_101202</name>
</gene>
<dbReference type="GO" id="GO:0003700">
    <property type="term" value="F:DNA-binding transcription factor activity"/>
    <property type="evidence" value="ECO:0007669"/>
    <property type="project" value="InterPro"/>
</dbReference>
<name>A0A2P8GIP2_9BACT</name>
<dbReference type="PROSITE" id="PS01124">
    <property type="entry name" value="HTH_ARAC_FAMILY_2"/>
    <property type="match status" value="1"/>
</dbReference>
<keyword evidence="2 5" id="KW-0238">DNA-binding</keyword>
<comment type="caution">
    <text evidence="5">The sequence shown here is derived from an EMBL/GenBank/DDBJ whole genome shotgun (WGS) entry which is preliminary data.</text>
</comment>
<evidence type="ECO:0000259" key="4">
    <source>
        <dbReference type="PROSITE" id="PS01124"/>
    </source>
</evidence>
<dbReference type="SUPFAM" id="SSF46689">
    <property type="entry name" value="Homeodomain-like"/>
    <property type="match status" value="1"/>
</dbReference>
<dbReference type="GO" id="GO:0043565">
    <property type="term" value="F:sequence-specific DNA binding"/>
    <property type="evidence" value="ECO:0007669"/>
    <property type="project" value="InterPro"/>
</dbReference>
<dbReference type="InterPro" id="IPR009057">
    <property type="entry name" value="Homeodomain-like_sf"/>
</dbReference>
<keyword evidence="1" id="KW-0805">Transcription regulation</keyword>
<dbReference type="Pfam" id="PF12833">
    <property type="entry name" value="HTH_18"/>
    <property type="match status" value="1"/>
</dbReference>
<evidence type="ECO:0000256" key="1">
    <source>
        <dbReference type="ARBA" id="ARBA00023015"/>
    </source>
</evidence>
<dbReference type="InterPro" id="IPR018060">
    <property type="entry name" value="HTH_AraC"/>
</dbReference>
<evidence type="ECO:0000313" key="5">
    <source>
        <dbReference type="EMBL" id="PSL33833.1"/>
    </source>
</evidence>
<organism evidence="5 6">
    <name type="scientific">Dyadobacter jiangsuensis</name>
    <dbReference type="NCBI Taxonomy" id="1591085"/>
    <lineage>
        <taxon>Bacteria</taxon>
        <taxon>Pseudomonadati</taxon>
        <taxon>Bacteroidota</taxon>
        <taxon>Cytophagia</taxon>
        <taxon>Cytophagales</taxon>
        <taxon>Spirosomataceae</taxon>
        <taxon>Dyadobacter</taxon>
    </lineage>
</organism>
<reference evidence="5 6" key="1">
    <citation type="submission" date="2018-03" db="EMBL/GenBank/DDBJ databases">
        <title>Genomic Encyclopedia of Archaeal and Bacterial Type Strains, Phase II (KMG-II): from individual species to whole genera.</title>
        <authorList>
            <person name="Goeker M."/>
        </authorList>
    </citation>
    <scope>NUCLEOTIDE SEQUENCE [LARGE SCALE GENOMIC DNA]</scope>
    <source>
        <strain evidence="5 6">DSM 29057</strain>
    </source>
</reference>
<dbReference type="SMART" id="SM00342">
    <property type="entry name" value="HTH_ARAC"/>
    <property type="match status" value="1"/>
</dbReference>
<protein>
    <submittedName>
        <fullName evidence="5">AraC-like DNA-binding protein</fullName>
    </submittedName>
</protein>
<dbReference type="PANTHER" id="PTHR43280">
    <property type="entry name" value="ARAC-FAMILY TRANSCRIPTIONAL REGULATOR"/>
    <property type="match status" value="1"/>
</dbReference>
<dbReference type="PRINTS" id="PR00032">
    <property type="entry name" value="HTHARAC"/>
</dbReference>